<dbReference type="GO" id="GO:0051453">
    <property type="term" value="P:regulation of intracellular pH"/>
    <property type="evidence" value="ECO:0007669"/>
    <property type="project" value="TreeGrafter"/>
</dbReference>
<dbReference type="GO" id="GO:0008510">
    <property type="term" value="F:sodium:bicarbonate symporter activity"/>
    <property type="evidence" value="ECO:0007669"/>
    <property type="project" value="TreeGrafter"/>
</dbReference>
<evidence type="ECO:0000259" key="6">
    <source>
        <dbReference type="Pfam" id="PF00955"/>
    </source>
</evidence>
<dbReference type="Proteomes" id="UP000054359">
    <property type="component" value="Unassembled WGS sequence"/>
</dbReference>
<dbReference type="GO" id="GO:0005452">
    <property type="term" value="F:solute:inorganic anion antiporter activity"/>
    <property type="evidence" value="ECO:0007669"/>
    <property type="project" value="InterPro"/>
</dbReference>
<evidence type="ECO:0000313" key="8">
    <source>
        <dbReference type="Proteomes" id="UP000054359"/>
    </source>
</evidence>
<evidence type="ECO:0000256" key="1">
    <source>
        <dbReference type="ARBA" id="ARBA00004141"/>
    </source>
</evidence>
<keyword evidence="2 5" id="KW-0812">Transmembrane</keyword>
<evidence type="ECO:0000313" key="7">
    <source>
        <dbReference type="EMBL" id="KFM78761.1"/>
    </source>
</evidence>
<feature type="non-terminal residue" evidence="7">
    <location>
        <position position="363"/>
    </location>
</feature>
<evidence type="ECO:0000256" key="5">
    <source>
        <dbReference type="SAM" id="Phobius"/>
    </source>
</evidence>
<comment type="subcellular location">
    <subcellularLocation>
        <location evidence="1">Membrane</location>
        <topology evidence="1">Multi-pass membrane protein</topology>
    </subcellularLocation>
</comment>
<keyword evidence="8" id="KW-1185">Reference proteome</keyword>
<feature type="transmembrane region" description="Helical" evidence="5">
    <location>
        <begin position="205"/>
        <end position="224"/>
    </location>
</feature>
<dbReference type="PANTHER" id="PTHR11453">
    <property type="entry name" value="ANION EXCHANGE PROTEIN"/>
    <property type="match status" value="1"/>
</dbReference>
<evidence type="ECO:0000256" key="2">
    <source>
        <dbReference type="ARBA" id="ARBA00022692"/>
    </source>
</evidence>
<dbReference type="PANTHER" id="PTHR11453:SF36">
    <property type="entry name" value="ANION EXCHANGE PROTEIN"/>
    <property type="match status" value="1"/>
</dbReference>
<keyword evidence="4 5" id="KW-0472">Membrane</keyword>
<accession>A0A087UN22</accession>
<feature type="transmembrane region" description="Helical" evidence="5">
    <location>
        <begin position="40"/>
        <end position="61"/>
    </location>
</feature>
<feature type="transmembrane region" description="Helical" evidence="5">
    <location>
        <begin position="331"/>
        <end position="350"/>
    </location>
</feature>
<dbReference type="EMBL" id="KK120656">
    <property type="protein sequence ID" value="KFM78761.1"/>
    <property type="molecule type" value="Genomic_DNA"/>
</dbReference>
<dbReference type="OMA" id="ADAFNYR"/>
<dbReference type="GO" id="GO:0006820">
    <property type="term" value="P:monoatomic anion transport"/>
    <property type="evidence" value="ECO:0007669"/>
    <property type="project" value="InterPro"/>
</dbReference>
<dbReference type="STRING" id="407821.A0A087UN22"/>
<organism evidence="7 8">
    <name type="scientific">Stegodyphus mimosarum</name>
    <name type="common">African social velvet spider</name>
    <dbReference type="NCBI Taxonomy" id="407821"/>
    <lineage>
        <taxon>Eukaryota</taxon>
        <taxon>Metazoa</taxon>
        <taxon>Ecdysozoa</taxon>
        <taxon>Arthropoda</taxon>
        <taxon>Chelicerata</taxon>
        <taxon>Arachnida</taxon>
        <taxon>Araneae</taxon>
        <taxon>Araneomorphae</taxon>
        <taxon>Entelegynae</taxon>
        <taxon>Eresoidea</taxon>
        <taxon>Eresidae</taxon>
        <taxon>Stegodyphus</taxon>
    </lineage>
</organism>
<feature type="transmembrane region" description="Helical" evidence="5">
    <location>
        <begin position="6"/>
        <end position="28"/>
    </location>
</feature>
<dbReference type="PRINTS" id="PR01231">
    <property type="entry name" value="HCO3TRNSPORT"/>
</dbReference>
<sequence length="363" mass="41219">MDYLSIRLWIGLWTSVYLFVFVAFNVASLVRYITRFTQEIFATLISTYFIYKAFKNVVYIGKMFPLKTGYSKPVVPLCICDLPAPVNFTIINEDQCQSLNGISVPPGCSYTPPFYVPNIFLMSIILFIGTFGCILLLREVKNTPFFPSKVRTCISDFSVLIAVVIMTALDNYVGIHTPKLEVPQTFKPTWSGRDWIIPLFGHNPWWSAIFSMLPALLLTVLIFMDQEITAVIVNRKENKLKKGSGYHLDLFVLAILIAICSVLGLPWFVAATVLSITHVNSLKCLSKCSAPGEKPRFLGVREQRMTHFCVCVLICLSIFLTNVLQFIPMPILYGVFLFMGVNSLKGIQFFDRILLMFMPEKYQ</sequence>
<gene>
    <name evidence="7" type="ORF">X975_21369</name>
</gene>
<dbReference type="AlphaFoldDB" id="A0A087UN22"/>
<dbReference type="OrthoDB" id="6415270at2759"/>
<dbReference type="GO" id="GO:0005886">
    <property type="term" value="C:plasma membrane"/>
    <property type="evidence" value="ECO:0007669"/>
    <property type="project" value="TreeGrafter"/>
</dbReference>
<feature type="transmembrane region" description="Helical" evidence="5">
    <location>
        <begin position="157"/>
        <end position="175"/>
    </location>
</feature>
<feature type="domain" description="Bicarbonate transporter-like transmembrane" evidence="6">
    <location>
        <begin position="1"/>
        <end position="363"/>
    </location>
</feature>
<feature type="transmembrane region" description="Helical" evidence="5">
    <location>
        <begin position="245"/>
        <end position="269"/>
    </location>
</feature>
<feature type="transmembrane region" description="Helical" evidence="5">
    <location>
        <begin position="119"/>
        <end position="137"/>
    </location>
</feature>
<keyword evidence="3 5" id="KW-1133">Transmembrane helix</keyword>
<proteinExistence type="predicted"/>
<name>A0A087UN22_STEMI</name>
<dbReference type="Pfam" id="PF00955">
    <property type="entry name" value="HCO3_cotransp"/>
    <property type="match status" value="1"/>
</dbReference>
<dbReference type="InterPro" id="IPR003020">
    <property type="entry name" value="HCO3_transpt_euk"/>
</dbReference>
<feature type="transmembrane region" description="Helical" evidence="5">
    <location>
        <begin position="305"/>
        <end position="324"/>
    </location>
</feature>
<protein>
    <submittedName>
        <fullName evidence="7">Electroneutral sodium bicarbonate exchanger 1</fullName>
    </submittedName>
</protein>
<evidence type="ECO:0000256" key="4">
    <source>
        <dbReference type="ARBA" id="ARBA00023136"/>
    </source>
</evidence>
<reference evidence="7 8" key="1">
    <citation type="submission" date="2013-11" db="EMBL/GenBank/DDBJ databases">
        <title>Genome sequencing of Stegodyphus mimosarum.</title>
        <authorList>
            <person name="Bechsgaard J."/>
        </authorList>
    </citation>
    <scope>NUCLEOTIDE SEQUENCE [LARGE SCALE GENOMIC DNA]</scope>
</reference>
<dbReference type="InterPro" id="IPR011531">
    <property type="entry name" value="HCO3_transpt-like_TM_dom"/>
</dbReference>
<evidence type="ECO:0000256" key="3">
    <source>
        <dbReference type="ARBA" id="ARBA00022989"/>
    </source>
</evidence>